<dbReference type="AlphaFoldDB" id="A0A5D2VKK1"/>
<evidence type="ECO:0000313" key="1">
    <source>
        <dbReference type="EMBL" id="TYI89835.1"/>
    </source>
</evidence>
<dbReference type="EMBL" id="CM017651">
    <property type="protein sequence ID" value="TYI89835.1"/>
    <property type="molecule type" value="Genomic_DNA"/>
</dbReference>
<keyword evidence="2" id="KW-1185">Reference proteome</keyword>
<evidence type="ECO:0000313" key="2">
    <source>
        <dbReference type="Proteomes" id="UP000323597"/>
    </source>
</evidence>
<reference evidence="1 2" key="1">
    <citation type="submission" date="2019-07" db="EMBL/GenBank/DDBJ databases">
        <title>WGS assembly of Gossypium mustelinum.</title>
        <authorList>
            <person name="Chen Z.J."/>
            <person name="Sreedasyam A."/>
            <person name="Ando A."/>
            <person name="Song Q."/>
            <person name="De L."/>
            <person name="Hulse-Kemp A."/>
            <person name="Ding M."/>
            <person name="Ye W."/>
            <person name="Kirkbride R."/>
            <person name="Jenkins J."/>
            <person name="Plott C."/>
            <person name="Lovell J."/>
            <person name="Lin Y.-M."/>
            <person name="Vaughn R."/>
            <person name="Liu B."/>
            <person name="Li W."/>
            <person name="Simpson S."/>
            <person name="Scheffler B."/>
            <person name="Saski C."/>
            <person name="Grover C."/>
            <person name="Hu G."/>
            <person name="Conover J."/>
            <person name="Carlson J."/>
            <person name="Shu S."/>
            <person name="Boston L."/>
            <person name="Williams M."/>
            <person name="Peterson D."/>
            <person name="Mcgee K."/>
            <person name="Jones D."/>
            <person name="Wendel J."/>
            <person name="Stelly D."/>
            <person name="Grimwood J."/>
            <person name="Schmutz J."/>
        </authorList>
    </citation>
    <scope>NUCLEOTIDE SEQUENCE [LARGE SCALE GENOMIC DNA]</scope>
    <source>
        <strain evidence="1">1408120.09</strain>
    </source>
</reference>
<protein>
    <submittedName>
        <fullName evidence="1">Uncharacterized protein</fullName>
    </submittedName>
</protein>
<proteinExistence type="predicted"/>
<sequence length="71" mass="7816">MYSPIVNLSLSVFQAFLITFKESLSISAWVIPQSLPTVTACTQVMAFAAKTEAQMAQTNIRQTSTVLFNKT</sequence>
<accession>A0A5D2VKK1</accession>
<name>A0A5D2VKK1_GOSMU</name>
<gene>
    <name evidence="1" type="ORF">E1A91_D03G081700v1</name>
</gene>
<organism evidence="1 2">
    <name type="scientific">Gossypium mustelinum</name>
    <name type="common">Cotton</name>
    <name type="synonym">Gossypium caicoense</name>
    <dbReference type="NCBI Taxonomy" id="34275"/>
    <lineage>
        <taxon>Eukaryota</taxon>
        <taxon>Viridiplantae</taxon>
        <taxon>Streptophyta</taxon>
        <taxon>Embryophyta</taxon>
        <taxon>Tracheophyta</taxon>
        <taxon>Spermatophyta</taxon>
        <taxon>Magnoliopsida</taxon>
        <taxon>eudicotyledons</taxon>
        <taxon>Gunneridae</taxon>
        <taxon>Pentapetalae</taxon>
        <taxon>rosids</taxon>
        <taxon>malvids</taxon>
        <taxon>Malvales</taxon>
        <taxon>Malvaceae</taxon>
        <taxon>Malvoideae</taxon>
        <taxon>Gossypium</taxon>
    </lineage>
</organism>
<dbReference type="Proteomes" id="UP000323597">
    <property type="component" value="Chromosome D03"/>
</dbReference>